<dbReference type="OrthoDB" id="5327148at2759"/>
<feature type="region of interest" description="Disordered" evidence="1">
    <location>
        <begin position="263"/>
        <end position="304"/>
    </location>
</feature>
<dbReference type="AlphaFoldDB" id="A0A0N7LAM0"/>
<keyword evidence="4" id="KW-1185">Reference proteome</keyword>
<dbReference type="Proteomes" id="UP000054845">
    <property type="component" value="Unassembled WGS sequence"/>
</dbReference>
<evidence type="ECO:0000313" key="3">
    <source>
        <dbReference type="EMBL" id="CEH16962.1"/>
    </source>
</evidence>
<proteinExistence type="predicted"/>
<feature type="region of interest" description="Disordered" evidence="1">
    <location>
        <begin position="355"/>
        <end position="462"/>
    </location>
</feature>
<feature type="transmembrane region" description="Helical" evidence="2">
    <location>
        <begin position="142"/>
        <end position="160"/>
    </location>
</feature>
<reference evidence="3 4" key="1">
    <citation type="submission" date="2014-09" db="EMBL/GenBank/DDBJ databases">
        <authorList>
            <person name="Magalhaes I.L.F."/>
            <person name="Oliveira U."/>
            <person name="Santos F.R."/>
            <person name="Vidigal T.H.D.A."/>
            <person name="Brescovit A.D."/>
            <person name="Santos A.J."/>
        </authorList>
    </citation>
    <scope>NUCLEOTIDE SEQUENCE [LARGE SCALE GENOMIC DNA]</scope>
</reference>
<feature type="compositionally biased region" description="Basic and acidic residues" evidence="1">
    <location>
        <begin position="555"/>
        <end position="568"/>
    </location>
</feature>
<feature type="compositionally biased region" description="Basic and acidic residues" evidence="1">
    <location>
        <begin position="288"/>
        <end position="304"/>
    </location>
</feature>
<evidence type="ECO:0000256" key="1">
    <source>
        <dbReference type="SAM" id="MobiDB-lite"/>
    </source>
</evidence>
<feature type="compositionally biased region" description="Low complexity" evidence="1">
    <location>
        <begin position="531"/>
        <end position="541"/>
    </location>
</feature>
<evidence type="ECO:0000256" key="2">
    <source>
        <dbReference type="SAM" id="Phobius"/>
    </source>
</evidence>
<feature type="transmembrane region" description="Helical" evidence="2">
    <location>
        <begin position="79"/>
        <end position="98"/>
    </location>
</feature>
<feature type="compositionally biased region" description="Low complexity" evidence="1">
    <location>
        <begin position="421"/>
        <end position="431"/>
    </location>
</feature>
<organism evidence="3 4">
    <name type="scientific">Ceraceosorus bombacis</name>
    <dbReference type="NCBI Taxonomy" id="401625"/>
    <lineage>
        <taxon>Eukaryota</taxon>
        <taxon>Fungi</taxon>
        <taxon>Dikarya</taxon>
        <taxon>Basidiomycota</taxon>
        <taxon>Ustilaginomycotina</taxon>
        <taxon>Exobasidiomycetes</taxon>
        <taxon>Ceraceosorales</taxon>
        <taxon>Ceraceosoraceae</taxon>
        <taxon>Ceraceosorus</taxon>
    </lineage>
</organism>
<dbReference type="STRING" id="401625.A0A0N7LAM0"/>
<keyword evidence="2" id="KW-0812">Transmembrane</keyword>
<feature type="region of interest" description="Disordered" evidence="1">
    <location>
        <begin position="690"/>
        <end position="748"/>
    </location>
</feature>
<dbReference type="EMBL" id="CCYA01000253">
    <property type="protein sequence ID" value="CEH16962.1"/>
    <property type="molecule type" value="Genomic_DNA"/>
</dbReference>
<name>A0A0N7LAM0_9BASI</name>
<feature type="compositionally biased region" description="Basic and acidic residues" evidence="1">
    <location>
        <begin position="357"/>
        <end position="369"/>
    </location>
</feature>
<feature type="transmembrane region" description="Helical" evidence="2">
    <location>
        <begin position="12"/>
        <end position="36"/>
    </location>
</feature>
<feature type="transmembrane region" description="Helical" evidence="2">
    <location>
        <begin position="119"/>
        <end position="136"/>
    </location>
</feature>
<feature type="region of interest" description="Disordered" evidence="1">
    <location>
        <begin position="478"/>
        <end position="572"/>
    </location>
</feature>
<feature type="compositionally biased region" description="Polar residues" evidence="1">
    <location>
        <begin position="717"/>
        <end position="727"/>
    </location>
</feature>
<sequence>MVAPSALRFIGLNALRLLSVCILLLTVAALIDLMVLDAKAINELSPEEKSDVEEDCSYFAGTSVPTHVWGLFWCQLNRTFLIILAFIGLASELNWGGLAERFFNHNIPMLSSSFSTMPLGVLEIMIGTCMLSSFLWMFPLVVAWMLVVIGLLNVILGALFRSRGKDLRSVMTRKQKKADIKEVRWASPSEKRITVQMLRPKNVRENAWHAFEKLRKGKDSTIDRAAVGLASTRSGTSHLPLWSDPNSAARDPAGAADIKLARANSRSAHPDQASDFPSLETSGQSELLRQRAREANVRAEREQEERERKMFELRRLMQLEDEQEYNAERDLEAGMRRLSEEYEWNDEKSIAVPRVHPHADESSDQEDRAALAAPIWAAHRTPDDARERKEIMQQAAKKDAHDFMHKGRVKAREDSTAWNEGAGDPSRAGPSAPAPREPQVSGRRWPKSPGFGSSAREFTARVGRRSLVLSRHLKELKATAVSPKSPKFTVGKGNPKARVPRLPLGKASVGQPIPGRFPKSPTRYLTRPRRATNASSTARSSYYESADEEPASPADRQHPTQDAVEHHHPISTHYDGANFDFIEVGPPPLPIRAEEVVKLGRSASSVNKHTMPRMPPRAFVEAGGGRVMKAEPDDEFRKDSLDSLTSTSQPGINASRGEGHIIIHEADGKKNKASQYPIARQWASEWNRDRLLRDDTDDDISTRKRPLNIPAGRSLKSRAQQTSQVATYRTDAWAPKSRRHIPSSGPPI</sequence>
<keyword evidence="2" id="KW-1133">Transmembrane helix</keyword>
<accession>A0A0N7LAM0</accession>
<feature type="compositionally biased region" description="Basic and acidic residues" evidence="1">
    <location>
        <begin position="380"/>
        <end position="415"/>
    </location>
</feature>
<protein>
    <submittedName>
        <fullName evidence="3">Uncharacterized protein</fullName>
    </submittedName>
</protein>
<keyword evidence="2" id="KW-0472">Membrane</keyword>
<evidence type="ECO:0000313" key="4">
    <source>
        <dbReference type="Proteomes" id="UP000054845"/>
    </source>
</evidence>